<dbReference type="NCBIfam" id="TIGR01760">
    <property type="entry name" value="tape_meas_TP901"/>
    <property type="match status" value="1"/>
</dbReference>
<organism evidence="4 5">
    <name type="scientific">Kaistia dalseonensis</name>
    <dbReference type="NCBI Taxonomy" id="410840"/>
    <lineage>
        <taxon>Bacteria</taxon>
        <taxon>Pseudomonadati</taxon>
        <taxon>Pseudomonadota</taxon>
        <taxon>Alphaproteobacteria</taxon>
        <taxon>Hyphomicrobiales</taxon>
        <taxon>Kaistiaceae</taxon>
        <taxon>Kaistia</taxon>
    </lineage>
</organism>
<dbReference type="Pfam" id="PF10145">
    <property type="entry name" value="PhageMin_Tail"/>
    <property type="match status" value="1"/>
</dbReference>
<evidence type="ECO:0000256" key="2">
    <source>
        <dbReference type="SAM" id="Phobius"/>
    </source>
</evidence>
<dbReference type="EMBL" id="JAUSVO010000006">
    <property type="protein sequence ID" value="MDQ0439966.1"/>
    <property type="molecule type" value="Genomic_DNA"/>
</dbReference>
<evidence type="ECO:0000256" key="1">
    <source>
        <dbReference type="SAM" id="MobiDB-lite"/>
    </source>
</evidence>
<proteinExistence type="predicted"/>
<evidence type="ECO:0000313" key="4">
    <source>
        <dbReference type="EMBL" id="MDQ0439966.1"/>
    </source>
</evidence>
<keyword evidence="2" id="KW-0812">Transmembrane</keyword>
<reference evidence="4 5" key="1">
    <citation type="submission" date="2023-07" db="EMBL/GenBank/DDBJ databases">
        <title>Genomic Encyclopedia of Type Strains, Phase IV (KMG-IV): sequencing the most valuable type-strain genomes for metagenomic binning, comparative biology and taxonomic classification.</title>
        <authorList>
            <person name="Goeker M."/>
        </authorList>
    </citation>
    <scope>NUCLEOTIDE SEQUENCE [LARGE SCALE GENOMIC DNA]</scope>
    <source>
        <strain evidence="4 5">B6-8</strain>
    </source>
</reference>
<sequence>MAGRQMNVSVLVSLIDRLTAPLNRMMGKIGGLGRSIGLLGATVAAISFAAPIAKAGEWDSSLRNIGITAGLSGSALEEMIKRTSGNYEKLALEVGQFSRDIAGGAAILVAAGMDPAQIEALLPIIGRVSTAANASFNDISQTAFALSDGLKVPADQMEKALAALVVAGKEGRFELADMAKYFPALTSQLANLGVTGMDAVTTLAAGLQVAMKGAADPAEAANNMKNFLAKLSSPDVQKNFAKMGVDLSGVMQDAVAKGINPIEAVIQKVTALTGVSASTISKAYATAKASGLSDAAALEKVRQQVERIGGAEKLGNLFGDQQVLSFLLPMLANIQEYERIADKAANASPTDVKTDFDSQMASLQKKLDRFTEVGERVMRRVGFAFASNLDVISSGLDQLLAGVAWIDANFPGAIDMILSVAGAFAMLVVGLGLLGPAFSIVSAGFGVLAAIVGVVLSPLSVIIALLAGAGLMIMADWKNFAPFFSRMWNGIKATFRGAIDGIKALFRGDFAGFKRGMMASWEGMKQAASAGWAIIARLFGQVVDRIKAVDWLGTGKWIMGAIVDGIRSLWSSATAWANDLAADIRAIDWTKVGHDISDWIVNGLKAIGAKIAEVAATIAAALTSFDWLGTGAAILDTLKRALMAVGNLGMAVGGAIRDVLVGFRWGEVGTAILVLLIDAMAAVGGRVVAVYDAIAEALRNVDWAGVGVTIMTAIWDGMKSMGGKIADWVKGLFDFSGWLPNIGGAVPSVPTPAPAAAAPRADGVPTSGDNAPIGGTDGFRPQASNSNVNISGQIAVTAEPGAQARITRQPADRRVGLTASDRGPVLGRP</sequence>
<dbReference type="InterPro" id="IPR010090">
    <property type="entry name" value="Phage_tape_meas"/>
</dbReference>
<keyword evidence="2" id="KW-0472">Membrane</keyword>
<evidence type="ECO:0000259" key="3">
    <source>
        <dbReference type="Pfam" id="PF10145"/>
    </source>
</evidence>
<protein>
    <submittedName>
        <fullName evidence="4">TP901 family phage tail tape measure protein</fullName>
    </submittedName>
</protein>
<feature type="transmembrane region" description="Helical" evidence="2">
    <location>
        <begin position="447"/>
        <end position="477"/>
    </location>
</feature>
<gene>
    <name evidence="4" type="ORF">QO014_004372</name>
</gene>
<keyword evidence="2" id="KW-1133">Transmembrane helix</keyword>
<feature type="transmembrane region" description="Helical" evidence="2">
    <location>
        <begin position="417"/>
        <end position="441"/>
    </location>
</feature>
<dbReference type="RefSeq" id="WP_266350839.1">
    <property type="nucleotide sequence ID" value="NZ_JAPKNG010000006.1"/>
</dbReference>
<evidence type="ECO:0000313" key="5">
    <source>
        <dbReference type="Proteomes" id="UP001241603"/>
    </source>
</evidence>
<dbReference type="Proteomes" id="UP001241603">
    <property type="component" value="Unassembled WGS sequence"/>
</dbReference>
<comment type="caution">
    <text evidence="4">The sequence shown here is derived from an EMBL/GenBank/DDBJ whole genome shotgun (WGS) entry which is preliminary data.</text>
</comment>
<feature type="region of interest" description="Disordered" evidence="1">
    <location>
        <begin position="800"/>
        <end position="829"/>
    </location>
</feature>
<accession>A0ABU0HCD7</accession>
<feature type="transmembrane region" description="Helical" evidence="2">
    <location>
        <begin position="35"/>
        <end position="53"/>
    </location>
</feature>
<name>A0ABU0HCD7_9HYPH</name>
<keyword evidence="5" id="KW-1185">Reference proteome</keyword>
<feature type="domain" description="Phage tail tape measure protein" evidence="3">
    <location>
        <begin position="89"/>
        <end position="254"/>
    </location>
</feature>